<dbReference type="Gene3D" id="3.60.10.10">
    <property type="entry name" value="Endonuclease/exonuclease/phosphatase"/>
    <property type="match status" value="1"/>
</dbReference>
<reference evidence="1" key="1">
    <citation type="submission" date="2018-06" db="EMBL/GenBank/DDBJ databases">
        <authorList>
            <person name="Ashton P.M."/>
            <person name="Dallman T."/>
            <person name="Nair S."/>
            <person name="De Pinna E."/>
            <person name="Peters T."/>
            <person name="Grant K."/>
        </authorList>
    </citation>
    <scope>NUCLEOTIDE SEQUENCE</scope>
    <source>
        <strain evidence="1">313885</strain>
    </source>
</reference>
<organism evidence="1">
    <name type="scientific">Salmonella enterica subsp. enterica serovar Javiana</name>
    <dbReference type="NCBI Taxonomy" id="363569"/>
    <lineage>
        <taxon>Bacteria</taxon>
        <taxon>Pseudomonadati</taxon>
        <taxon>Pseudomonadota</taxon>
        <taxon>Gammaproteobacteria</taxon>
        <taxon>Enterobacterales</taxon>
        <taxon>Enterobacteriaceae</taxon>
        <taxon>Salmonella</taxon>
    </lineage>
</organism>
<accession>A0A5I0Y1J7</accession>
<dbReference type="AlphaFoldDB" id="A0A5I0Y1J7"/>
<dbReference type="SUPFAM" id="SSF56219">
    <property type="entry name" value="DNase I-like"/>
    <property type="match status" value="1"/>
</dbReference>
<dbReference type="InterPro" id="IPR036691">
    <property type="entry name" value="Endo/exonu/phosph_ase_sf"/>
</dbReference>
<evidence type="ECO:0008006" key="2">
    <source>
        <dbReference type="Google" id="ProtNLM"/>
    </source>
</evidence>
<protein>
    <recommendedName>
        <fullName evidence="2">Endonuclease</fullName>
    </recommendedName>
</protein>
<proteinExistence type="predicted"/>
<evidence type="ECO:0000313" key="1">
    <source>
        <dbReference type="EMBL" id="EBS3851629.1"/>
    </source>
</evidence>
<dbReference type="EMBL" id="AAGVJG010000001">
    <property type="protein sequence ID" value="EBS3851629.1"/>
    <property type="molecule type" value="Genomic_DNA"/>
</dbReference>
<name>A0A5I0Y1J7_SALET</name>
<sequence>MLDADIIALSEVDKNTRRSGKVYQLPELKKLTVMYGIFVKSINFESGEYSIAVLSRYPISKKNAPLTLTKS</sequence>
<comment type="caution">
    <text evidence="1">The sequence shown here is derived from an EMBL/GenBank/DDBJ whole genome shotgun (WGS) entry which is preliminary data.</text>
</comment>
<gene>
    <name evidence="1" type="ORF">DPP52_02330</name>
</gene>